<dbReference type="EMBL" id="JAGTJS010000010">
    <property type="protein sequence ID" value="KAH7254632.1"/>
    <property type="molecule type" value="Genomic_DNA"/>
</dbReference>
<dbReference type="OrthoDB" id="5360893at2759"/>
<evidence type="ECO:0000259" key="1">
    <source>
        <dbReference type="Pfam" id="PF01261"/>
    </source>
</evidence>
<protein>
    <submittedName>
        <fullName evidence="2">Xylose isomerase-like TIM barrel</fullName>
    </submittedName>
</protein>
<dbReference type="Pfam" id="PF01261">
    <property type="entry name" value="AP_endonuc_2"/>
    <property type="match status" value="1"/>
</dbReference>
<feature type="domain" description="Xylose isomerase-like TIM barrel" evidence="1">
    <location>
        <begin position="27"/>
        <end position="316"/>
    </location>
</feature>
<dbReference type="InterPro" id="IPR013022">
    <property type="entry name" value="Xyl_isomerase-like_TIM-brl"/>
</dbReference>
<comment type="caution">
    <text evidence="2">The sequence shown here is derived from an EMBL/GenBank/DDBJ whole genome shotgun (WGS) entry which is preliminary data.</text>
</comment>
<dbReference type="Gene3D" id="3.20.20.150">
    <property type="entry name" value="Divalent-metal-dependent TIM barrel enzymes"/>
    <property type="match status" value="1"/>
</dbReference>
<keyword evidence="2" id="KW-0413">Isomerase</keyword>
<gene>
    <name evidence="2" type="ORF">B0J15DRAFT_466297</name>
</gene>
<dbReference type="SUPFAM" id="SSF51658">
    <property type="entry name" value="Xylose isomerase-like"/>
    <property type="match status" value="1"/>
</dbReference>
<sequence length="350" mass="38841">MASRLNLPLSIASVSIGLPRHTLHQKVEAAVTAGFSGMELGFPDLVSYATITLGKDVKEDDYTSLCEAGTHVRSLFERHNLRIVLLQPFSNFEGWPRGSKEREAAFARARGWIDIMSVVGTDTLQVGSSDSPGITTSLPEIAADIAELADLLAERGFRLAYENWCWSTHAPTWKDVWTIVNTVDRPNVGLCLDTFQTSGGEWGDPTTKSSVLETGGMTIDQVNMSYDRSLSELARTVPQEKIFFLQISDAYRADPPLDPDVDESGLRPRGRWSHSYRPLPYDGGYLPIAKCLEAVMATGFRGWLSVEVFDGSFEEKYGYDLLAFVKKAKNAVDRLLEEVDLRRVTTGYES</sequence>
<dbReference type="PANTHER" id="PTHR12110">
    <property type="entry name" value="HYDROXYPYRUVATE ISOMERASE"/>
    <property type="match status" value="1"/>
</dbReference>
<accession>A0A9P9HDG5</accession>
<evidence type="ECO:0000313" key="3">
    <source>
        <dbReference type="Proteomes" id="UP000736672"/>
    </source>
</evidence>
<dbReference type="GO" id="GO:0016853">
    <property type="term" value="F:isomerase activity"/>
    <property type="evidence" value="ECO:0007669"/>
    <property type="project" value="UniProtKB-KW"/>
</dbReference>
<dbReference type="AlphaFoldDB" id="A0A9P9HDG5"/>
<proteinExistence type="predicted"/>
<keyword evidence="3" id="KW-1185">Reference proteome</keyword>
<name>A0A9P9HDG5_FUSSL</name>
<dbReference type="InterPro" id="IPR050312">
    <property type="entry name" value="IolE/XylAMocC-like"/>
</dbReference>
<organism evidence="2 3">
    <name type="scientific">Fusarium solani</name>
    <name type="common">Filamentous fungus</name>
    <dbReference type="NCBI Taxonomy" id="169388"/>
    <lineage>
        <taxon>Eukaryota</taxon>
        <taxon>Fungi</taxon>
        <taxon>Dikarya</taxon>
        <taxon>Ascomycota</taxon>
        <taxon>Pezizomycotina</taxon>
        <taxon>Sordariomycetes</taxon>
        <taxon>Hypocreomycetidae</taxon>
        <taxon>Hypocreales</taxon>
        <taxon>Nectriaceae</taxon>
        <taxon>Fusarium</taxon>
        <taxon>Fusarium solani species complex</taxon>
    </lineage>
</organism>
<dbReference type="PANTHER" id="PTHR12110:SF56">
    <property type="entry name" value="DEHYDRATASE, PUTATIVE (AFU_ORTHOLOGUE AFUA_6G08740)-RELATED"/>
    <property type="match status" value="1"/>
</dbReference>
<evidence type="ECO:0000313" key="2">
    <source>
        <dbReference type="EMBL" id="KAH7254632.1"/>
    </source>
</evidence>
<dbReference type="Proteomes" id="UP000736672">
    <property type="component" value="Unassembled WGS sequence"/>
</dbReference>
<reference evidence="2" key="1">
    <citation type="journal article" date="2021" name="Nat. Commun.">
        <title>Genetic determinants of endophytism in the Arabidopsis root mycobiome.</title>
        <authorList>
            <person name="Mesny F."/>
            <person name="Miyauchi S."/>
            <person name="Thiergart T."/>
            <person name="Pickel B."/>
            <person name="Atanasova L."/>
            <person name="Karlsson M."/>
            <person name="Huettel B."/>
            <person name="Barry K.W."/>
            <person name="Haridas S."/>
            <person name="Chen C."/>
            <person name="Bauer D."/>
            <person name="Andreopoulos W."/>
            <person name="Pangilinan J."/>
            <person name="LaButti K."/>
            <person name="Riley R."/>
            <person name="Lipzen A."/>
            <person name="Clum A."/>
            <person name="Drula E."/>
            <person name="Henrissat B."/>
            <person name="Kohler A."/>
            <person name="Grigoriev I.V."/>
            <person name="Martin F.M."/>
            <person name="Hacquard S."/>
        </authorList>
    </citation>
    <scope>NUCLEOTIDE SEQUENCE</scope>
    <source>
        <strain evidence="2">FSSC 5 MPI-SDFR-AT-0091</strain>
    </source>
</reference>
<dbReference type="InterPro" id="IPR036237">
    <property type="entry name" value="Xyl_isomerase-like_sf"/>
</dbReference>